<proteinExistence type="inferred from homology"/>
<keyword evidence="13" id="KW-1133">Transmembrane helix</keyword>
<dbReference type="Pfam" id="PF00768">
    <property type="entry name" value="Peptidase_S11"/>
    <property type="match status" value="1"/>
</dbReference>
<comment type="caution">
    <text evidence="16">The sequence shown here is derived from an EMBL/GenBank/DDBJ whole genome shotgun (WGS) entry which is preliminary data.</text>
</comment>
<evidence type="ECO:0000256" key="1">
    <source>
        <dbReference type="ARBA" id="ARBA00004752"/>
    </source>
</evidence>
<gene>
    <name evidence="16" type="ORF">H6A19_04515</name>
</gene>
<comment type="catalytic activity">
    <reaction evidence="11">
        <text>Preferential cleavage: (Ac)2-L-Lys-D-Ala-|-D-Ala. Also transpeptidation of peptidyl-alanyl moieties that are N-acyl substituents of D-alanine.</text>
        <dbReference type="EC" id="3.4.16.4"/>
    </reaction>
</comment>
<organism evidence="16 17">
    <name type="scientific">Clostridium saudiense</name>
    <dbReference type="NCBI Taxonomy" id="1414720"/>
    <lineage>
        <taxon>Bacteria</taxon>
        <taxon>Bacillati</taxon>
        <taxon>Bacillota</taxon>
        <taxon>Clostridia</taxon>
        <taxon>Eubacteriales</taxon>
        <taxon>Clostridiaceae</taxon>
        <taxon>Clostridium</taxon>
    </lineage>
</organism>
<keyword evidence="10" id="KW-0961">Cell wall biogenesis/degradation</keyword>
<keyword evidence="13" id="KW-0472">Membrane</keyword>
<keyword evidence="17" id="KW-1185">Reference proteome</keyword>
<evidence type="ECO:0000256" key="10">
    <source>
        <dbReference type="ARBA" id="ARBA00023316"/>
    </source>
</evidence>
<evidence type="ECO:0000256" key="7">
    <source>
        <dbReference type="ARBA" id="ARBA00022801"/>
    </source>
</evidence>
<dbReference type="PANTHER" id="PTHR21581:SF33">
    <property type="entry name" value="D-ALANYL-D-ALANINE CARBOXYPEPTIDASE DACB"/>
    <property type="match status" value="1"/>
</dbReference>
<dbReference type="EC" id="3.4.16.4" evidence="3"/>
<feature type="domain" description="Peptidase S11 D-Ala-D-Ala carboxypeptidase A C-terminal" evidence="15">
    <location>
        <begin position="281"/>
        <end position="372"/>
    </location>
</feature>
<comment type="pathway">
    <text evidence="1">Cell wall biogenesis; peptidoglycan biosynthesis.</text>
</comment>
<evidence type="ECO:0000313" key="17">
    <source>
        <dbReference type="Proteomes" id="UP000767334"/>
    </source>
</evidence>
<accession>A0ABS2FEZ6</accession>
<dbReference type="InterPro" id="IPR001967">
    <property type="entry name" value="Peptidase_S11_N"/>
</dbReference>
<keyword evidence="13" id="KW-0812">Transmembrane</keyword>
<evidence type="ECO:0000256" key="6">
    <source>
        <dbReference type="ARBA" id="ARBA00022729"/>
    </source>
</evidence>
<dbReference type="PRINTS" id="PR00725">
    <property type="entry name" value="DADACBPTASE1"/>
</dbReference>
<evidence type="ECO:0000313" key="16">
    <source>
        <dbReference type="EMBL" id="MBM6818612.1"/>
    </source>
</evidence>
<evidence type="ECO:0000256" key="11">
    <source>
        <dbReference type="ARBA" id="ARBA00034000"/>
    </source>
</evidence>
<name>A0ABS2FEZ6_9CLOT</name>
<dbReference type="PANTHER" id="PTHR21581">
    <property type="entry name" value="D-ALANYL-D-ALANINE CARBOXYPEPTIDASE"/>
    <property type="match status" value="1"/>
</dbReference>
<evidence type="ECO:0000256" key="2">
    <source>
        <dbReference type="ARBA" id="ARBA00007164"/>
    </source>
</evidence>
<evidence type="ECO:0000256" key="8">
    <source>
        <dbReference type="ARBA" id="ARBA00022960"/>
    </source>
</evidence>
<evidence type="ECO:0000256" key="9">
    <source>
        <dbReference type="ARBA" id="ARBA00022984"/>
    </source>
</evidence>
<dbReference type="Pfam" id="PF07943">
    <property type="entry name" value="PBP5_C"/>
    <property type="match status" value="1"/>
</dbReference>
<keyword evidence="4 16" id="KW-0121">Carboxypeptidase</keyword>
<dbReference type="InterPro" id="IPR018044">
    <property type="entry name" value="Peptidase_S11"/>
</dbReference>
<dbReference type="InterPro" id="IPR012338">
    <property type="entry name" value="Beta-lactam/transpept-like"/>
</dbReference>
<keyword evidence="7" id="KW-0378">Hydrolase</keyword>
<dbReference type="Gene3D" id="3.40.710.10">
    <property type="entry name" value="DD-peptidase/beta-lactamase superfamily"/>
    <property type="match status" value="1"/>
</dbReference>
<feature type="domain" description="Peptidase S11 D-alanyl-D-alanine carboxypeptidase A N-terminal" evidence="14">
    <location>
        <begin position="31"/>
        <end position="261"/>
    </location>
</feature>
<feature type="transmembrane region" description="Helical" evidence="13">
    <location>
        <begin position="392"/>
        <end position="414"/>
    </location>
</feature>
<dbReference type="GO" id="GO:0004180">
    <property type="term" value="F:carboxypeptidase activity"/>
    <property type="evidence" value="ECO:0007669"/>
    <property type="project" value="UniProtKB-KW"/>
</dbReference>
<evidence type="ECO:0000256" key="3">
    <source>
        <dbReference type="ARBA" id="ARBA00012448"/>
    </source>
</evidence>
<dbReference type="SUPFAM" id="SSF56601">
    <property type="entry name" value="beta-lactamase/transpeptidase-like"/>
    <property type="match status" value="1"/>
</dbReference>
<evidence type="ECO:0000256" key="13">
    <source>
        <dbReference type="SAM" id="Phobius"/>
    </source>
</evidence>
<reference evidence="16 17" key="1">
    <citation type="journal article" date="2021" name="Sci. Rep.">
        <title>The distribution of antibiotic resistance genes in chicken gut microbiota commensals.</title>
        <authorList>
            <person name="Juricova H."/>
            <person name="Matiasovicova J."/>
            <person name="Kubasova T."/>
            <person name="Cejkova D."/>
            <person name="Rychlik I."/>
        </authorList>
    </citation>
    <scope>NUCLEOTIDE SEQUENCE [LARGE SCALE GENOMIC DNA]</scope>
    <source>
        <strain evidence="16 17">An435</strain>
    </source>
</reference>
<sequence>MKKLLCKTFALVFLLTSVLTNLTTISSFALPNLYSEGIYLMDTTTGKVLYEKNANVQYMPASTTKVMTAILALENCQLDEQVTIGENPPLVDGSAIGLAQGEVYTIEELLLGLLLESGNDCAEAIAEHIAGSNEEFAKLMNKKAKELGATNTNFKNPSGLTEEGHLTTAHDLALIMAYASQNEDFVRIARTPSHFYETHPFSDGSEKWAINKNPLLKEDSNYKYQYAYCGKTGYTIAANHSYTAVAKKDDQTIVGAFLNATDKDGLYTSVGQLFDWGFENFKTKKVVSKGDKLDDYSLDNSTSIPLLSTEDFYYTFNLSEGENITNPNISVEYDSKDLTTTSIKEGDILFDASLLINGNKVSDIKLASGVDREYTTEVMVKNTIKKITSSKYFILGIIAIVIIIILFLILISVIRNKRRRKKFLARRSYIRNKHNF</sequence>
<dbReference type="InterPro" id="IPR012907">
    <property type="entry name" value="Peptidase_S11_C"/>
</dbReference>
<evidence type="ECO:0000256" key="4">
    <source>
        <dbReference type="ARBA" id="ARBA00022645"/>
    </source>
</evidence>
<dbReference type="Proteomes" id="UP000767334">
    <property type="component" value="Unassembled WGS sequence"/>
</dbReference>
<keyword evidence="6" id="KW-0732">Signal</keyword>
<keyword evidence="9" id="KW-0573">Peptidoglycan synthesis</keyword>
<keyword evidence="5" id="KW-0645">Protease</keyword>
<evidence type="ECO:0000259" key="14">
    <source>
        <dbReference type="Pfam" id="PF00768"/>
    </source>
</evidence>
<evidence type="ECO:0000256" key="12">
    <source>
        <dbReference type="RuleBase" id="RU004016"/>
    </source>
</evidence>
<evidence type="ECO:0000259" key="15">
    <source>
        <dbReference type="Pfam" id="PF07943"/>
    </source>
</evidence>
<evidence type="ECO:0000256" key="5">
    <source>
        <dbReference type="ARBA" id="ARBA00022670"/>
    </source>
</evidence>
<dbReference type="RefSeq" id="WP_148321519.1">
    <property type="nucleotide sequence ID" value="NZ_JACJLL010000017.1"/>
</dbReference>
<keyword evidence="8" id="KW-0133">Cell shape</keyword>
<comment type="similarity">
    <text evidence="2 12">Belongs to the peptidase S11 family.</text>
</comment>
<dbReference type="EMBL" id="JACJLL010000017">
    <property type="protein sequence ID" value="MBM6818612.1"/>
    <property type="molecule type" value="Genomic_DNA"/>
</dbReference>
<protein>
    <recommendedName>
        <fullName evidence="3">serine-type D-Ala-D-Ala carboxypeptidase</fullName>
        <ecNumber evidence="3">3.4.16.4</ecNumber>
    </recommendedName>
</protein>